<dbReference type="Proteomes" id="UP000015453">
    <property type="component" value="Unassembled WGS sequence"/>
</dbReference>
<keyword evidence="5 9" id="KW-1133">Transmembrane helix</keyword>
<evidence type="ECO:0000313" key="10">
    <source>
        <dbReference type="EMBL" id="EPS69224.1"/>
    </source>
</evidence>
<dbReference type="EMBL" id="AUSU01002222">
    <property type="protein sequence ID" value="EPS69224.1"/>
    <property type="molecule type" value="Genomic_DNA"/>
</dbReference>
<dbReference type="PANTHER" id="PTHR31064">
    <property type="entry name" value="POTASSIUM TRANSPORT PROTEIN DDB_G0292412-RELATED"/>
    <property type="match status" value="1"/>
</dbReference>
<sequence length="481" mass="53220">VNHFRKINAFFAYTIYLSSLSVVGFGFLKLAKPRVEQQPRNLHLFFTAVSAVSVSSMSVVEMEDFSGAQLLIIAALMFGGGEVFTSTVRVFFENLRTKKKHASETRVSSSITPTDSANTPHDEVRTDVPESDSEETVIRNGSTRFLALVLVGYLSVIHFVGIACVLIYLTAVPSSGRVLRKKGIGNFTFSIFVVVSTFANCGFVPTNEGMTVFSGDSGLLLILIPQIVLGNTLFPAFLRVSVWTVGKKMKKTESEYLLNRAPPSLYSHLLPRIQALFLAGTALLFAAIGFALFSSLEWDSAALFGLSPYQKVVAVVFQCINARHSGENVVPLGDLAPAILVFFIAMMYLPPYTSYMPLKKIIGGEEKRHTLLENLIFSQLTYLTIFIIIICITERASLVDDPINFSVLNIVFEVISAYGNVGFSIGYSCELRIRPDPTCVDKWYGFCGKWSDEGKIVLIFVMMFGRMKQFNMHGGQAWVLI</sequence>
<dbReference type="PANTHER" id="PTHR31064:SF38">
    <property type="entry name" value="CATION TRANSPORTER HKT1_4-RELATED"/>
    <property type="match status" value="1"/>
</dbReference>
<feature type="transmembrane region" description="Helical" evidence="9">
    <location>
        <begin position="72"/>
        <end position="92"/>
    </location>
</feature>
<keyword evidence="6" id="KW-0406">Ion transport</keyword>
<keyword evidence="7 9" id="KW-0472">Membrane</keyword>
<name>S8CPV1_9LAMI</name>
<feature type="transmembrane region" description="Helical" evidence="9">
    <location>
        <begin position="12"/>
        <end position="30"/>
    </location>
</feature>
<feature type="region of interest" description="Disordered" evidence="8">
    <location>
        <begin position="103"/>
        <end position="132"/>
    </location>
</feature>
<comment type="subcellular location">
    <subcellularLocation>
        <location evidence="1">Membrane</location>
        <topology evidence="1">Multi-pass membrane protein</topology>
    </subcellularLocation>
</comment>
<proteinExistence type="inferred from homology"/>
<evidence type="ECO:0000256" key="1">
    <source>
        <dbReference type="ARBA" id="ARBA00004141"/>
    </source>
</evidence>
<comment type="similarity">
    <text evidence="2">Belongs to the TrkH potassium transport family. HKT (TC 2.A.38.3) subfamily.</text>
</comment>
<keyword evidence="11" id="KW-1185">Reference proteome</keyword>
<dbReference type="GO" id="GO:0005886">
    <property type="term" value="C:plasma membrane"/>
    <property type="evidence" value="ECO:0007669"/>
    <property type="project" value="TreeGrafter"/>
</dbReference>
<feature type="transmembrane region" description="Helical" evidence="9">
    <location>
        <begin position="145"/>
        <end position="171"/>
    </location>
</feature>
<dbReference type="AlphaFoldDB" id="S8CPV1"/>
<keyword evidence="3" id="KW-0813">Transport</keyword>
<evidence type="ECO:0000313" key="11">
    <source>
        <dbReference type="Proteomes" id="UP000015453"/>
    </source>
</evidence>
<evidence type="ECO:0000256" key="8">
    <source>
        <dbReference type="SAM" id="MobiDB-lite"/>
    </source>
</evidence>
<feature type="transmembrane region" description="Helical" evidence="9">
    <location>
        <begin position="218"/>
        <end position="238"/>
    </location>
</feature>
<feature type="compositionally biased region" description="Polar residues" evidence="8">
    <location>
        <begin position="105"/>
        <end position="119"/>
    </location>
</feature>
<feature type="transmembrane region" description="Helical" evidence="9">
    <location>
        <begin position="375"/>
        <end position="393"/>
    </location>
</feature>
<accession>S8CPV1</accession>
<evidence type="ECO:0000256" key="6">
    <source>
        <dbReference type="ARBA" id="ARBA00023065"/>
    </source>
</evidence>
<dbReference type="OrthoDB" id="9999863at2759"/>
<organism evidence="10 11">
    <name type="scientific">Genlisea aurea</name>
    <dbReference type="NCBI Taxonomy" id="192259"/>
    <lineage>
        <taxon>Eukaryota</taxon>
        <taxon>Viridiplantae</taxon>
        <taxon>Streptophyta</taxon>
        <taxon>Embryophyta</taxon>
        <taxon>Tracheophyta</taxon>
        <taxon>Spermatophyta</taxon>
        <taxon>Magnoliopsida</taxon>
        <taxon>eudicotyledons</taxon>
        <taxon>Gunneridae</taxon>
        <taxon>Pentapetalae</taxon>
        <taxon>asterids</taxon>
        <taxon>lamiids</taxon>
        <taxon>Lamiales</taxon>
        <taxon>Lentibulariaceae</taxon>
        <taxon>Genlisea</taxon>
    </lineage>
</organism>
<gene>
    <name evidence="10" type="ORF">M569_05541</name>
</gene>
<evidence type="ECO:0000256" key="9">
    <source>
        <dbReference type="SAM" id="Phobius"/>
    </source>
</evidence>
<feature type="non-terminal residue" evidence="10">
    <location>
        <position position="1"/>
    </location>
</feature>
<feature type="transmembrane region" description="Helical" evidence="9">
    <location>
        <begin position="405"/>
        <end position="427"/>
    </location>
</feature>
<dbReference type="GO" id="GO:0030001">
    <property type="term" value="P:metal ion transport"/>
    <property type="evidence" value="ECO:0007669"/>
    <property type="project" value="UniProtKB-ARBA"/>
</dbReference>
<comment type="caution">
    <text evidence="10">The sequence shown here is derived from an EMBL/GenBank/DDBJ whole genome shotgun (WGS) entry which is preliminary data.</text>
</comment>
<evidence type="ECO:0000256" key="4">
    <source>
        <dbReference type="ARBA" id="ARBA00022692"/>
    </source>
</evidence>
<dbReference type="InterPro" id="IPR003445">
    <property type="entry name" value="Cat_transpt"/>
</dbReference>
<protein>
    <submittedName>
        <fullName evidence="10">Uncharacterized protein</fullName>
    </submittedName>
</protein>
<evidence type="ECO:0000256" key="7">
    <source>
        <dbReference type="ARBA" id="ARBA00023136"/>
    </source>
</evidence>
<feature type="transmembrane region" description="Helical" evidence="9">
    <location>
        <begin position="273"/>
        <end position="293"/>
    </location>
</feature>
<feature type="transmembrane region" description="Helical" evidence="9">
    <location>
        <begin position="42"/>
        <end position="60"/>
    </location>
</feature>
<feature type="transmembrane region" description="Helical" evidence="9">
    <location>
        <begin position="183"/>
        <end position="206"/>
    </location>
</feature>
<dbReference type="Pfam" id="PF02386">
    <property type="entry name" value="TrkH"/>
    <property type="match status" value="2"/>
</dbReference>
<evidence type="ECO:0000256" key="5">
    <source>
        <dbReference type="ARBA" id="ARBA00022989"/>
    </source>
</evidence>
<dbReference type="InterPro" id="IPR051143">
    <property type="entry name" value="TrkH_K-transport"/>
</dbReference>
<evidence type="ECO:0000256" key="3">
    <source>
        <dbReference type="ARBA" id="ARBA00022448"/>
    </source>
</evidence>
<evidence type="ECO:0000256" key="2">
    <source>
        <dbReference type="ARBA" id="ARBA00010864"/>
    </source>
</evidence>
<dbReference type="GO" id="GO:0008324">
    <property type="term" value="F:monoatomic cation transmembrane transporter activity"/>
    <property type="evidence" value="ECO:0007669"/>
    <property type="project" value="InterPro"/>
</dbReference>
<feature type="transmembrane region" description="Helical" evidence="9">
    <location>
        <begin position="329"/>
        <end position="349"/>
    </location>
</feature>
<keyword evidence="4 9" id="KW-0812">Transmembrane</keyword>
<reference evidence="10 11" key="1">
    <citation type="journal article" date="2013" name="BMC Genomics">
        <title>The miniature genome of a carnivorous plant Genlisea aurea contains a low number of genes and short non-coding sequences.</title>
        <authorList>
            <person name="Leushkin E.V."/>
            <person name="Sutormin R.A."/>
            <person name="Nabieva E.R."/>
            <person name="Penin A.A."/>
            <person name="Kondrashov A.S."/>
            <person name="Logacheva M.D."/>
        </authorList>
    </citation>
    <scope>NUCLEOTIDE SEQUENCE [LARGE SCALE GENOMIC DNA]</scope>
</reference>